<name>A0A5C4LRY9_9PSEU</name>
<feature type="region of interest" description="Disordered" evidence="1">
    <location>
        <begin position="66"/>
        <end position="85"/>
    </location>
</feature>
<sequence length="85" mass="9427">MDAAVTQLIEVWEDAYRRYCAAAGPNVVETSRAVAGAWRQLDTAGELPWWLRAAVRSAAEAFEQQAESWEAADPARAEGRVPRPR</sequence>
<proteinExistence type="predicted"/>
<gene>
    <name evidence="2" type="ORF">FG385_29490</name>
</gene>
<comment type="caution">
    <text evidence="2">The sequence shown here is derived from an EMBL/GenBank/DDBJ whole genome shotgun (WGS) entry which is preliminary data.</text>
</comment>
<dbReference type="EMBL" id="VDFW01000038">
    <property type="protein sequence ID" value="TNC20984.1"/>
    <property type="molecule type" value="Genomic_DNA"/>
</dbReference>
<evidence type="ECO:0000256" key="1">
    <source>
        <dbReference type="SAM" id="MobiDB-lite"/>
    </source>
</evidence>
<dbReference type="Proteomes" id="UP000305546">
    <property type="component" value="Unassembled WGS sequence"/>
</dbReference>
<dbReference type="RefSeq" id="WP_139100077.1">
    <property type="nucleotide sequence ID" value="NZ_VDFW01000038.1"/>
</dbReference>
<dbReference type="OrthoDB" id="3695078at2"/>
<feature type="compositionally biased region" description="Basic and acidic residues" evidence="1">
    <location>
        <begin position="73"/>
        <end position="85"/>
    </location>
</feature>
<dbReference type="AlphaFoldDB" id="A0A5C4LRY9"/>
<reference evidence="2 3" key="1">
    <citation type="submission" date="2019-06" db="EMBL/GenBank/DDBJ databases">
        <title>Amycolatopsis alkalitolerans sp. nov., isolated from Gastrodia elata Blume.</title>
        <authorList>
            <person name="Narsing Rao M.P."/>
            <person name="Li W.J."/>
        </authorList>
    </citation>
    <scope>NUCLEOTIDE SEQUENCE [LARGE SCALE GENOMIC DNA]</scope>
    <source>
        <strain evidence="2 3">SYSUP0005</strain>
    </source>
</reference>
<protein>
    <submittedName>
        <fullName evidence="2">Uncharacterized protein</fullName>
    </submittedName>
</protein>
<accession>A0A5C4LRY9</accession>
<keyword evidence="3" id="KW-1185">Reference proteome</keyword>
<evidence type="ECO:0000313" key="2">
    <source>
        <dbReference type="EMBL" id="TNC20984.1"/>
    </source>
</evidence>
<organism evidence="2 3">
    <name type="scientific">Amycolatopsis alkalitolerans</name>
    <dbReference type="NCBI Taxonomy" id="2547244"/>
    <lineage>
        <taxon>Bacteria</taxon>
        <taxon>Bacillati</taxon>
        <taxon>Actinomycetota</taxon>
        <taxon>Actinomycetes</taxon>
        <taxon>Pseudonocardiales</taxon>
        <taxon>Pseudonocardiaceae</taxon>
        <taxon>Amycolatopsis</taxon>
    </lineage>
</organism>
<evidence type="ECO:0000313" key="3">
    <source>
        <dbReference type="Proteomes" id="UP000305546"/>
    </source>
</evidence>